<dbReference type="Gene3D" id="3.40.630.30">
    <property type="match status" value="1"/>
</dbReference>
<evidence type="ECO:0000313" key="1">
    <source>
        <dbReference type="EMBL" id="PCJ18095.1"/>
    </source>
</evidence>
<dbReference type="Proteomes" id="UP000218327">
    <property type="component" value="Unassembled WGS sequence"/>
</dbReference>
<comment type="caution">
    <text evidence="1">The sequence shown here is derived from an EMBL/GenBank/DDBJ whole genome shotgun (WGS) entry which is preliminary data.</text>
</comment>
<dbReference type="EMBL" id="NVVJ01000102">
    <property type="protein sequence ID" value="PCJ18095.1"/>
    <property type="molecule type" value="Genomic_DNA"/>
</dbReference>
<evidence type="ECO:0000313" key="2">
    <source>
        <dbReference type="Proteomes" id="UP000218327"/>
    </source>
</evidence>
<reference evidence="2" key="1">
    <citation type="submission" date="2017-08" db="EMBL/GenBank/DDBJ databases">
        <title>A dynamic microbial community with high functional redundancy inhabits the cold, oxic subseafloor aquifer.</title>
        <authorList>
            <person name="Tully B.J."/>
            <person name="Wheat C.G."/>
            <person name="Glazer B.T."/>
            <person name="Huber J.A."/>
        </authorList>
    </citation>
    <scope>NUCLEOTIDE SEQUENCE [LARGE SCALE GENOMIC DNA]</scope>
</reference>
<evidence type="ECO:0008006" key="3">
    <source>
        <dbReference type="Google" id="ProtNLM"/>
    </source>
</evidence>
<accession>A0A2A5AFS2</accession>
<name>A0A2A5AFS2_9GAMM</name>
<gene>
    <name evidence="1" type="ORF">COA96_17120</name>
</gene>
<organism evidence="1 2">
    <name type="scientific">SAR86 cluster bacterium</name>
    <dbReference type="NCBI Taxonomy" id="2030880"/>
    <lineage>
        <taxon>Bacteria</taxon>
        <taxon>Pseudomonadati</taxon>
        <taxon>Pseudomonadota</taxon>
        <taxon>Gammaproteobacteria</taxon>
        <taxon>SAR86 cluster</taxon>
    </lineage>
</organism>
<dbReference type="InterPro" id="IPR016181">
    <property type="entry name" value="Acyl_CoA_acyltransferase"/>
</dbReference>
<proteinExistence type="predicted"/>
<dbReference type="SUPFAM" id="SSF55729">
    <property type="entry name" value="Acyl-CoA N-acyltransferases (Nat)"/>
    <property type="match status" value="1"/>
</dbReference>
<dbReference type="AlphaFoldDB" id="A0A2A5AFS2"/>
<sequence length="332" mass="36952">MHAVIETTDSGFSEYWNKLYANDPVQNPLYMQGGRGHFGGHEKQSHFTDRSFLVMAADEPVFGCSLTMHVDDKGRNCMGYFGLEASTHVNRSSIVEPSNNFRPEAIRLLQQHIYQLIDEIQPHSLEYLDPVSCGIMSPVTQVLLQKGGVPVVEKAQVIDLSLSQRALYRNVAKSCRGLVEWGRRNLEIEVVTEPQFEKREETQGTQWQSSAAANSTNPARLAYEKLINEGNGFLVQGRYKGKLVSSSLFVHTDRTCNYVFGDVLPGSPDRPVLHALIWEAMVHSKKRNCSQFNLGRSPVSADSETPGLNSKLIAECFGGEAHARLKVTLGGR</sequence>
<protein>
    <recommendedName>
        <fullName evidence="3">BioF2-like acetyltransferase domain-containing protein</fullName>
    </recommendedName>
</protein>